<dbReference type="GeneTree" id="ENSGT00530000064791"/>
<evidence type="ECO:0000313" key="3">
    <source>
        <dbReference type="Proteomes" id="UP000265020"/>
    </source>
</evidence>
<sequence length="180" mass="19679">MEGVLGSATFQTPVVGKITFTQLVNNPLSDVSIFMDLSYGDPTTTPTKNHNWHVHIFPISTERDDDEGRCSSTSGHWNPFNINTTDSSYTLHCNPSCPLCCEVGDLANKHSTIDLDTNVGQVNSKHFFTDVTSWLTMSGIIDRSVVIHEAQRGGPRIACANVTMVRVPEASVGITVMLHC</sequence>
<keyword evidence="3" id="KW-1185">Reference proteome</keyword>
<organism evidence="2 3">
    <name type="scientific">Cyprinodon variegatus</name>
    <name type="common">Sheepshead minnow</name>
    <dbReference type="NCBI Taxonomy" id="28743"/>
    <lineage>
        <taxon>Eukaryota</taxon>
        <taxon>Metazoa</taxon>
        <taxon>Chordata</taxon>
        <taxon>Craniata</taxon>
        <taxon>Vertebrata</taxon>
        <taxon>Euteleostomi</taxon>
        <taxon>Actinopterygii</taxon>
        <taxon>Neopterygii</taxon>
        <taxon>Teleostei</taxon>
        <taxon>Neoteleostei</taxon>
        <taxon>Acanthomorphata</taxon>
        <taxon>Ovalentaria</taxon>
        <taxon>Atherinomorphae</taxon>
        <taxon>Cyprinodontiformes</taxon>
        <taxon>Cyprinodontidae</taxon>
        <taxon>Cyprinodon</taxon>
    </lineage>
</organism>
<reference evidence="2" key="2">
    <citation type="submission" date="2025-09" db="UniProtKB">
        <authorList>
            <consortium name="Ensembl"/>
        </authorList>
    </citation>
    <scope>IDENTIFICATION</scope>
</reference>
<dbReference type="InterPro" id="IPR053257">
    <property type="entry name" value="Cu-only_SOD"/>
</dbReference>
<dbReference type="PANTHER" id="PTHR20910">
    <property type="entry name" value="AGAP001623-PA"/>
    <property type="match status" value="1"/>
</dbReference>
<dbReference type="Ensembl" id="ENSCVAT00000027767.1">
    <property type="protein sequence ID" value="ENSCVAP00000018745.1"/>
    <property type="gene ID" value="ENSCVAG00000022086.1"/>
</dbReference>
<accession>A0A3Q2G638</accession>
<dbReference type="GO" id="GO:0006801">
    <property type="term" value="P:superoxide metabolic process"/>
    <property type="evidence" value="ECO:0007669"/>
    <property type="project" value="InterPro"/>
</dbReference>
<evidence type="ECO:0000259" key="1">
    <source>
        <dbReference type="Pfam" id="PF00080"/>
    </source>
</evidence>
<feature type="domain" description="Superoxide dismutase copper/zinc binding" evidence="1">
    <location>
        <begin position="14"/>
        <end position="161"/>
    </location>
</feature>
<dbReference type="AlphaFoldDB" id="A0A3Q2G638"/>
<evidence type="ECO:0000313" key="2">
    <source>
        <dbReference type="Ensembl" id="ENSCVAP00000018745.1"/>
    </source>
</evidence>
<protein>
    <recommendedName>
        <fullName evidence="1">Superoxide dismutase copper/zinc binding domain-containing protein</fullName>
    </recommendedName>
</protein>
<dbReference type="OMA" id="NWHVHTY"/>
<dbReference type="PANTHER" id="PTHR20910:SF1">
    <property type="entry name" value="SUPEROXIDE DISMUTASE COPPER_ZINC BINDING DOMAIN-CONTAINING PROTEIN"/>
    <property type="match status" value="1"/>
</dbReference>
<dbReference type="GO" id="GO:0046872">
    <property type="term" value="F:metal ion binding"/>
    <property type="evidence" value="ECO:0007669"/>
    <property type="project" value="InterPro"/>
</dbReference>
<dbReference type="Gene3D" id="2.60.40.200">
    <property type="entry name" value="Superoxide dismutase, copper/zinc binding domain"/>
    <property type="match status" value="1"/>
</dbReference>
<dbReference type="SUPFAM" id="SSF49329">
    <property type="entry name" value="Cu,Zn superoxide dismutase-like"/>
    <property type="match status" value="1"/>
</dbReference>
<dbReference type="InterPro" id="IPR036423">
    <property type="entry name" value="SOD-like_Cu/Zn_dom_sf"/>
</dbReference>
<dbReference type="Pfam" id="PF00080">
    <property type="entry name" value="Sod_Cu"/>
    <property type="match status" value="1"/>
</dbReference>
<name>A0A3Q2G638_CYPVA</name>
<proteinExistence type="predicted"/>
<dbReference type="Proteomes" id="UP000265020">
    <property type="component" value="Unassembled WGS sequence"/>
</dbReference>
<dbReference type="InterPro" id="IPR001424">
    <property type="entry name" value="SOD_Cu_Zn_dom"/>
</dbReference>
<reference evidence="2" key="1">
    <citation type="submission" date="2025-08" db="UniProtKB">
        <authorList>
            <consortium name="Ensembl"/>
        </authorList>
    </citation>
    <scope>IDENTIFICATION</scope>
</reference>